<evidence type="ECO:0000313" key="10">
    <source>
        <dbReference type="Proteomes" id="UP000092691"/>
    </source>
</evidence>
<name>A0A1B1CP56_RHILE</name>
<geneLocation type="plasmid" evidence="11">
    <name>unnamed3 sequence</name>
</geneLocation>
<evidence type="ECO:0000313" key="8">
    <source>
        <dbReference type="EMBL" id="ANP91562.1"/>
    </source>
</evidence>
<evidence type="ECO:0000256" key="5">
    <source>
        <dbReference type="ARBA" id="ARBA00023125"/>
    </source>
</evidence>
<accession>A0A1B1CP56</accession>
<comment type="similarity">
    <text evidence="6">Belongs to the DarT ADP-ribosyltransferase family.</text>
</comment>
<dbReference type="Pfam" id="PF14487">
    <property type="entry name" value="DarT"/>
    <property type="match status" value="1"/>
</dbReference>
<keyword evidence="5 6" id="KW-0238">DNA-binding</keyword>
<dbReference type="OrthoDB" id="7605323at2"/>
<organism evidence="8 10">
    <name type="scientific">Rhizobium leguminosarum</name>
    <dbReference type="NCBI Taxonomy" id="384"/>
    <lineage>
        <taxon>Bacteria</taxon>
        <taxon>Pseudomonadati</taxon>
        <taxon>Pseudomonadota</taxon>
        <taxon>Alphaproteobacteria</taxon>
        <taxon>Hyphomicrobiales</taxon>
        <taxon>Rhizobiaceae</taxon>
        <taxon>Rhizobium/Agrobacterium group</taxon>
        <taxon>Rhizobium</taxon>
    </lineage>
</organism>
<sequence>MVAMPLEEAPMDPNSPLKKVPFLYHFTDRRNLDLIRQHGGLFPIAQLVAGGIAVPAPGGNEWSRDADALKGMGNYVHLCFRNSHPMEFVARRDGRITDSIFLRIHPAVLDFAGVRFTNDVSNKSGVESVPIEQAAALVDFEVLYTRTDWKDPAIQQRLLHAEKYEVLVPSQIPLELIGNI</sequence>
<evidence type="ECO:0000256" key="3">
    <source>
        <dbReference type="ARBA" id="ARBA00022679"/>
    </source>
</evidence>
<dbReference type="GO" id="GO:0003677">
    <property type="term" value="F:DNA binding"/>
    <property type="evidence" value="ECO:0007669"/>
    <property type="project" value="UniProtKB-UniRule"/>
</dbReference>
<geneLocation type="plasmid" evidence="8 10">
    <name>unnamed4</name>
</geneLocation>
<dbReference type="GO" id="GO:0016779">
    <property type="term" value="F:nucleotidyltransferase activity"/>
    <property type="evidence" value="ECO:0007669"/>
    <property type="project" value="UniProtKB-KW"/>
</dbReference>
<evidence type="ECO:0000313" key="11">
    <source>
        <dbReference type="Proteomes" id="UP000183050"/>
    </source>
</evidence>
<dbReference type="EMBL" id="CP016292">
    <property type="protein sequence ID" value="ANP91562.1"/>
    <property type="molecule type" value="Genomic_DNA"/>
</dbReference>
<keyword evidence="2" id="KW-0328">Glycosyltransferase</keyword>
<evidence type="ECO:0000259" key="7">
    <source>
        <dbReference type="PROSITE" id="PS52018"/>
    </source>
</evidence>
<dbReference type="InterPro" id="IPR029494">
    <property type="entry name" value="DarT"/>
</dbReference>
<dbReference type="Proteomes" id="UP000092691">
    <property type="component" value="Plasmid unnamed4"/>
</dbReference>
<dbReference type="AlphaFoldDB" id="A0A1B1CP56"/>
<comment type="caution">
    <text evidence="6">Lacks conserved residue(s) required for the propagation of feature annotation.</text>
</comment>
<evidence type="ECO:0000256" key="4">
    <source>
        <dbReference type="ARBA" id="ARBA00022695"/>
    </source>
</evidence>
<keyword evidence="1 6" id="KW-1277">Toxin-antitoxin system</keyword>
<protein>
    <recommendedName>
        <fullName evidence="7">DarT domain-containing protein</fullName>
    </recommendedName>
</protein>
<gene>
    <name evidence="8" type="ORF">BA011_36260</name>
    <name evidence="9" type="ORF">BMW22_36170</name>
</gene>
<evidence type="ECO:0000256" key="2">
    <source>
        <dbReference type="ARBA" id="ARBA00022676"/>
    </source>
</evidence>
<keyword evidence="4" id="KW-0548">Nucleotidyltransferase</keyword>
<dbReference type="Proteomes" id="UP000183050">
    <property type="component" value="Plasmid unnamed3"/>
</dbReference>
<evidence type="ECO:0000256" key="6">
    <source>
        <dbReference type="PROSITE-ProRule" id="PRU01362"/>
    </source>
</evidence>
<feature type="domain" description="DarT" evidence="7">
    <location>
        <begin position="21"/>
        <end position="180"/>
    </location>
</feature>
<reference evidence="9 11" key="2">
    <citation type="submission" date="2016-11" db="EMBL/GenBank/DDBJ databases">
        <title>Rhizobium leguminosarum bv. viciae strain Vaf12 isolated from Vavilovia formosa root nodules from Russia, Dagestan.</title>
        <authorList>
            <person name="Kimeklis A."/>
        </authorList>
    </citation>
    <scope>NUCLEOTIDE SEQUENCE [LARGE SCALE GENOMIC DNA]</scope>
    <source>
        <strain evidence="9 11">Vaf-108</strain>
        <plasmid evidence="11">Plasmid unnamed3 sequence</plasmid>
        <plasmid evidence="9">unnamed3</plasmid>
    </source>
</reference>
<dbReference type="EMBL" id="CP018231">
    <property type="protein sequence ID" value="API56838.1"/>
    <property type="molecule type" value="Genomic_DNA"/>
</dbReference>
<dbReference type="GO" id="GO:0016757">
    <property type="term" value="F:glycosyltransferase activity"/>
    <property type="evidence" value="ECO:0007669"/>
    <property type="project" value="UniProtKB-KW"/>
</dbReference>
<keyword evidence="3" id="KW-0808">Transferase</keyword>
<evidence type="ECO:0000256" key="1">
    <source>
        <dbReference type="ARBA" id="ARBA00022649"/>
    </source>
</evidence>
<keyword evidence="8" id="KW-0614">Plasmid</keyword>
<reference evidence="8 10" key="1">
    <citation type="submission" date="2016-06" db="EMBL/GenBank/DDBJ databases">
        <title>Microsymbionts genomes from the relict species Vavilovia formosa.</title>
        <authorList>
            <person name="Chirak E."/>
            <person name="Kimeklis A."/>
            <person name="Andronov E."/>
        </authorList>
    </citation>
    <scope>NUCLEOTIDE SEQUENCE [LARGE SCALE GENOMIC DNA]</scope>
    <source>
        <strain evidence="8 10">Vaf10</strain>
        <plasmid evidence="10">Plasmid unnamed4</plasmid>
        <plasmid evidence="8">unnamed4</plasmid>
    </source>
</reference>
<proteinExistence type="inferred from homology"/>
<evidence type="ECO:0000313" key="9">
    <source>
        <dbReference type="EMBL" id="API56838.1"/>
    </source>
</evidence>
<geneLocation type="plasmid" evidence="9">
    <name>unnamed3</name>
</geneLocation>
<dbReference type="PROSITE" id="PS52018">
    <property type="entry name" value="DART"/>
    <property type="match status" value="1"/>
</dbReference>